<organism evidence="3 4">
    <name type="scientific">Candidatus Harrisonbacteria bacterium RIFCSPLOWO2_02_FULL_41_13b</name>
    <dbReference type="NCBI Taxonomy" id="1798409"/>
    <lineage>
        <taxon>Bacteria</taxon>
        <taxon>Candidatus Harrisoniibacteriota</taxon>
    </lineage>
</organism>
<comment type="caution">
    <text evidence="3">The sequence shown here is derived from an EMBL/GenBank/DDBJ whole genome shotgun (WGS) entry which is preliminary data.</text>
</comment>
<dbReference type="InterPro" id="IPR056174">
    <property type="entry name" value="SpoVR_N"/>
</dbReference>
<dbReference type="InterPro" id="IPR007390">
    <property type="entry name" value="Spore_V_R"/>
</dbReference>
<reference evidence="3 4" key="1">
    <citation type="journal article" date="2016" name="Nat. Commun.">
        <title>Thousands of microbial genomes shed light on interconnected biogeochemical processes in an aquifer system.</title>
        <authorList>
            <person name="Anantharaman K."/>
            <person name="Brown C.T."/>
            <person name="Hug L.A."/>
            <person name="Sharon I."/>
            <person name="Castelle C.J."/>
            <person name="Probst A.J."/>
            <person name="Thomas B.C."/>
            <person name="Singh A."/>
            <person name="Wilkins M.J."/>
            <person name="Karaoz U."/>
            <person name="Brodie E.L."/>
            <person name="Williams K.H."/>
            <person name="Hubbard S.S."/>
            <person name="Banfield J.F."/>
        </authorList>
    </citation>
    <scope>NUCLEOTIDE SEQUENCE [LARGE SCALE GENOMIC DNA]</scope>
</reference>
<dbReference type="Pfam" id="PF24755">
    <property type="entry name" value="SpoVR_C"/>
    <property type="match status" value="1"/>
</dbReference>
<evidence type="ECO:0000313" key="3">
    <source>
        <dbReference type="EMBL" id="OGY66884.1"/>
    </source>
</evidence>
<evidence type="ECO:0000259" key="2">
    <source>
        <dbReference type="Pfam" id="PF24755"/>
    </source>
</evidence>
<gene>
    <name evidence="3" type="ORF">A3I24_04320</name>
</gene>
<sequence>MDKPLTQAELDRLIALEKRIGEIAKEEGLNTVPIDFKIVSANQVIEGMAYRFPVNFSHWSFGRDYDRTRTIYEHEYAGIPYEQVWNFDRPEAFLVETNPFILQVLVVAHVYGHVDFFLSNRYSQIGRMFSDVALQARNAVGRFRSYEQVYGIDVERMMDAALSLEWNQHPEILLDDLDEESQRESLIKSLRFKLRKADGKLSPKEVEEIEKQIQVVSVKTPPEPTYDLLGYIAHHSPKPLKPWAQDVLMVIRDQARALLPNMRTKILNEGWATYWHVRIMRRLFQEGLITAKEHGSFNDFNARVTRESKASLNPYRLGLSLFEDVEDRWNKGRFGPEYENCKDPRKRLNWDTKVNLGRQKIFEVRSCFTDRMAIEALFSDDFIHQENLYIYEEKRFDKEVIYIIVEDDPEIIRQLLKHSHVFYGTPVISVEDGNYDDNGYLYLKHHNTGYELDAAYRDRTLEMIYYLWGRRIYLETTLNDRALLISYDANRNKVIDYAYKK</sequence>
<proteinExistence type="predicted"/>
<feature type="domain" description="SpoVR-like C-terminal" evidence="2">
    <location>
        <begin position="426"/>
        <end position="477"/>
    </location>
</feature>
<dbReference type="PANTHER" id="PTHR30029:SF2">
    <property type="entry name" value="STAGE V SPORULATION PROTEIN R"/>
    <property type="match status" value="1"/>
</dbReference>
<feature type="domain" description="SpoVR protein-like N-terminal" evidence="1">
    <location>
        <begin position="9"/>
        <end position="419"/>
    </location>
</feature>
<evidence type="ECO:0008006" key="5">
    <source>
        <dbReference type="Google" id="ProtNLM"/>
    </source>
</evidence>
<protein>
    <recommendedName>
        <fullName evidence="5">SpoVR family protein</fullName>
    </recommendedName>
</protein>
<dbReference type="EMBL" id="MHJL01000033">
    <property type="protein sequence ID" value="OGY66884.1"/>
    <property type="molecule type" value="Genomic_DNA"/>
</dbReference>
<accession>A0A1G1ZQI3</accession>
<name>A0A1G1ZQI3_9BACT</name>
<evidence type="ECO:0000259" key="1">
    <source>
        <dbReference type="Pfam" id="PF04293"/>
    </source>
</evidence>
<dbReference type="InterPro" id="IPR057008">
    <property type="entry name" value="SpoVR-like_C"/>
</dbReference>
<dbReference type="PANTHER" id="PTHR30029">
    <property type="entry name" value="STAGE V SPORULATION PROTEIN R"/>
    <property type="match status" value="1"/>
</dbReference>
<dbReference type="Proteomes" id="UP000177690">
    <property type="component" value="Unassembled WGS sequence"/>
</dbReference>
<dbReference type="AlphaFoldDB" id="A0A1G1ZQI3"/>
<evidence type="ECO:0000313" key="4">
    <source>
        <dbReference type="Proteomes" id="UP000177690"/>
    </source>
</evidence>
<dbReference type="STRING" id="1798409.A3I24_04320"/>
<dbReference type="Pfam" id="PF04293">
    <property type="entry name" value="SpoVR"/>
    <property type="match status" value="1"/>
</dbReference>